<sequence length="84" mass="9557">MCANLVLFAYYFSLCSSNNLDCGEGKCQKGNGPYPAQPGKMIGMKTKALVERSRQIINQDWEEKKQRCIDNASRDFFNWIGISK</sequence>
<name>A0A5S3WFD1_9GAMM</name>
<accession>A0A5S3WFD1</accession>
<organism evidence="1 2">
    <name type="scientific">Pseudoalteromonas rubra</name>
    <dbReference type="NCBI Taxonomy" id="43658"/>
    <lineage>
        <taxon>Bacteria</taxon>
        <taxon>Pseudomonadati</taxon>
        <taxon>Pseudomonadota</taxon>
        <taxon>Gammaproteobacteria</taxon>
        <taxon>Alteromonadales</taxon>
        <taxon>Pseudoalteromonadaceae</taxon>
        <taxon>Pseudoalteromonas</taxon>
    </lineage>
</organism>
<dbReference type="EMBL" id="PNCI01000071">
    <property type="protein sequence ID" value="TMP24449.1"/>
    <property type="molecule type" value="Genomic_DNA"/>
</dbReference>
<evidence type="ECO:0000313" key="1">
    <source>
        <dbReference type="EMBL" id="TMP24449.1"/>
    </source>
</evidence>
<evidence type="ECO:0000313" key="2">
    <source>
        <dbReference type="Proteomes" id="UP000310249"/>
    </source>
</evidence>
<proteinExistence type="predicted"/>
<dbReference type="AlphaFoldDB" id="A0A5S3WFD1"/>
<gene>
    <name evidence="1" type="ORF">CWB99_22165</name>
</gene>
<protein>
    <submittedName>
        <fullName evidence="1">Uncharacterized protein</fullName>
    </submittedName>
</protein>
<reference evidence="1 2" key="1">
    <citation type="submission" date="2018-01" db="EMBL/GenBank/DDBJ databases">
        <authorList>
            <person name="Paulsen S."/>
            <person name="Gram L.K."/>
        </authorList>
    </citation>
    <scope>NUCLEOTIDE SEQUENCE [LARGE SCALE GENOMIC DNA]</scope>
    <source>
        <strain evidence="1 2">S2676</strain>
    </source>
</reference>
<reference evidence="2" key="2">
    <citation type="submission" date="2019-06" db="EMBL/GenBank/DDBJ databases">
        <title>Co-occurence of chitin degradation, pigmentation and bioactivity in marine Pseudoalteromonas.</title>
        <authorList>
            <person name="Sonnenschein E.C."/>
            <person name="Bech P.K."/>
        </authorList>
    </citation>
    <scope>NUCLEOTIDE SEQUENCE [LARGE SCALE GENOMIC DNA]</scope>
    <source>
        <strain evidence="2">S2676</strain>
    </source>
</reference>
<comment type="caution">
    <text evidence="1">The sequence shown here is derived from an EMBL/GenBank/DDBJ whole genome shotgun (WGS) entry which is preliminary data.</text>
</comment>
<dbReference type="Proteomes" id="UP000310249">
    <property type="component" value="Unassembled WGS sequence"/>
</dbReference>